<dbReference type="InterPro" id="IPR011006">
    <property type="entry name" value="CheY-like_superfamily"/>
</dbReference>
<dbReference type="SUPFAM" id="SSF52172">
    <property type="entry name" value="CheY-like"/>
    <property type="match status" value="1"/>
</dbReference>
<keyword evidence="3" id="KW-1185">Reference proteome</keyword>
<reference evidence="2 3" key="1">
    <citation type="submission" date="2019-11" db="EMBL/GenBank/DDBJ databases">
        <authorList>
            <person name="Dong K."/>
        </authorList>
    </citation>
    <scope>NUCLEOTIDE SEQUENCE [LARGE SCALE GENOMIC DNA]</scope>
    <source>
        <strain evidence="2 3">JCM 17370</strain>
    </source>
</reference>
<dbReference type="Pfam" id="PF03861">
    <property type="entry name" value="ANTAR"/>
    <property type="match status" value="1"/>
</dbReference>
<dbReference type="InterPro" id="IPR036388">
    <property type="entry name" value="WH-like_DNA-bd_sf"/>
</dbReference>
<feature type="domain" description="ANTAR" evidence="1">
    <location>
        <begin position="134"/>
        <end position="195"/>
    </location>
</feature>
<dbReference type="GO" id="GO:0003723">
    <property type="term" value="F:RNA binding"/>
    <property type="evidence" value="ECO:0007669"/>
    <property type="project" value="InterPro"/>
</dbReference>
<dbReference type="EMBL" id="WMIF01000007">
    <property type="protein sequence ID" value="MTH34385.1"/>
    <property type="molecule type" value="Genomic_DNA"/>
</dbReference>
<dbReference type="PROSITE" id="PS50921">
    <property type="entry name" value="ANTAR"/>
    <property type="match status" value="1"/>
</dbReference>
<organism evidence="2 3">
    <name type="scientific">Paracoccus limosus</name>
    <dbReference type="NCBI Taxonomy" id="913252"/>
    <lineage>
        <taxon>Bacteria</taxon>
        <taxon>Pseudomonadati</taxon>
        <taxon>Pseudomonadota</taxon>
        <taxon>Alphaproteobacteria</taxon>
        <taxon>Rhodobacterales</taxon>
        <taxon>Paracoccaceae</taxon>
        <taxon>Paracoccus</taxon>
    </lineage>
</organism>
<dbReference type="Gene3D" id="3.40.50.2300">
    <property type="match status" value="1"/>
</dbReference>
<proteinExistence type="predicted"/>
<dbReference type="Proteomes" id="UP000442533">
    <property type="component" value="Unassembled WGS sequence"/>
</dbReference>
<dbReference type="InterPro" id="IPR005561">
    <property type="entry name" value="ANTAR"/>
</dbReference>
<comment type="caution">
    <text evidence="2">The sequence shown here is derived from an EMBL/GenBank/DDBJ whole genome shotgun (WGS) entry which is preliminary data.</text>
</comment>
<dbReference type="OrthoDB" id="6159164at2"/>
<protein>
    <submittedName>
        <fullName evidence="2">ANTAR domain-containing protein</fullName>
    </submittedName>
</protein>
<name>A0A844H301_9RHOB</name>
<dbReference type="AlphaFoldDB" id="A0A844H301"/>
<evidence type="ECO:0000313" key="2">
    <source>
        <dbReference type="EMBL" id="MTH34385.1"/>
    </source>
</evidence>
<evidence type="ECO:0000313" key="3">
    <source>
        <dbReference type="Proteomes" id="UP000442533"/>
    </source>
</evidence>
<sequence>MRPSRFVQNFRGSRAWICAAPGPSAGTLASVLPKLALTPEPLPCQLGQLIALPAAQTGDILFLDGDLVLPASWTDPQGRDCAAPCAVVGLVGSEAPSRLRALAQLGAKAFLPKPVHGGSIYSALFLAVNEFNQICQMQAMLDDLNDRRRKRAHVLRAVVRLVQREALDGDAAYARLRREAMRARLSIETYCQLLLEAGDDQDPDENQQRRQA</sequence>
<dbReference type="RefSeq" id="WP_155063946.1">
    <property type="nucleotide sequence ID" value="NZ_WMIF01000007.1"/>
</dbReference>
<dbReference type="Gene3D" id="1.10.10.10">
    <property type="entry name" value="Winged helix-like DNA-binding domain superfamily/Winged helix DNA-binding domain"/>
    <property type="match status" value="1"/>
</dbReference>
<gene>
    <name evidence="2" type="ORF">GL279_07205</name>
</gene>
<accession>A0A844H301</accession>
<dbReference type="SMART" id="SM01012">
    <property type="entry name" value="ANTAR"/>
    <property type="match status" value="1"/>
</dbReference>
<evidence type="ECO:0000259" key="1">
    <source>
        <dbReference type="PROSITE" id="PS50921"/>
    </source>
</evidence>